<reference evidence="5 6" key="2">
    <citation type="submission" date="2013-09" db="EMBL/GenBank/DDBJ databases">
        <title>Whole genome comparison of six Crocosphaera watsonii strains with differing phenotypes.</title>
        <authorList>
            <person name="Bench S.R."/>
            <person name="Heller P."/>
            <person name="Frank I."/>
            <person name="Arciniega M."/>
            <person name="Shilova I.N."/>
            <person name="Zehr J.P."/>
        </authorList>
    </citation>
    <scope>NUCLEOTIDE SEQUENCE [LARGE SCALE GENOMIC DNA]</scope>
    <source>
        <strain evidence="5 6">WH 0401</strain>
    </source>
</reference>
<dbReference type="Pfam" id="PF01297">
    <property type="entry name" value="ZnuA"/>
    <property type="match status" value="1"/>
</dbReference>
<protein>
    <submittedName>
        <fullName evidence="5">Zinc ABC transporter, periplasmic-binding protein ZnuA</fullName>
    </submittedName>
</protein>
<dbReference type="RefSeq" id="WP_021836930.1">
    <property type="nucleotide sequence ID" value="NZ_CAQM01000848.1"/>
</dbReference>
<proteinExistence type="inferred from homology"/>
<keyword evidence="3" id="KW-0732">Signal</keyword>
<dbReference type="Proteomes" id="UP000018198">
    <property type="component" value="Unassembled WGS sequence"/>
</dbReference>
<feature type="region of interest" description="Disordered" evidence="4">
    <location>
        <begin position="37"/>
        <end position="63"/>
    </location>
</feature>
<evidence type="ECO:0000313" key="6">
    <source>
        <dbReference type="Proteomes" id="UP000018198"/>
    </source>
</evidence>
<dbReference type="AlphaFoldDB" id="T2JGH0"/>
<dbReference type="PANTHER" id="PTHR42953:SF3">
    <property type="entry name" value="HIGH-AFFINITY ZINC UPTAKE SYSTEM PROTEIN ZNUA"/>
    <property type="match status" value="1"/>
</dbReference>
<feature type="compositionally biased region" description="Basic and acidic residues" evidence="4">
    <location>
        <begin position="157"/>
        <end position="204"/>
    </location>
</feature>
<gene>
    <name evidence="5" type="ORF">CWATWH0401_2124</name>
</gene>
<evidence type="ECO:0000313" key="5">
    <source>
        <dbReference type="EMBL" id="CCQ64221.1"/>
    </source>
</evidence>
<dbReference type="SUPFAM" id="SSF53807">
    <property type="entry name" value="Helical backbone' metal receptor"/>
    <property type="match status" value="1"/>
</dbReference>
<feature type="compositionally biased region" description="Low complexity" evidence="4">
    <location>
        <begin position="37"/>
        <end position="57"/>
    </location>
</feature>
<dbReference type="EMBL" id="CAQM01000848">
    <property type="protein sequence ID" value="CCQ64221.1"/>
    <property type="molecule type" value="Genomic_DNA"/>
</dbReference>
<evidence type="ECO:0000256" key="3">
    <source>
        <dbReference type="ARBA" id="ARBA00022729"/>
    </source>
</evidence>
<evidence type="ECO:0000256" key="2">
    <source>
        <dbReference type="ARBA" id="ARBA00022448"/>
    </source>
</evidence>
<dbReference type="GO" id="GO:0046872">
    <property type="term" value="F:metal ion binding"/>
    <property type="evidence" value="ECO:0007669"/>
    <property type="project" value="InterPro"/>
</dbReference>
<dbReference type="InterPro" id="IPR006127">
    <property type="entry name" value="ZnuA-like"/>
</dbReference>
<evidence type="ECO:0000256" key="4">
    <source>
        <dbReference type="SAM" id="MobiDB-lite"/>
    </source>
</evidence>
<organism evidence="5 6">
    <name type="scientific">Crocosphaera watsonii WH 0401</name>
    <dbReference type="NCBI Taxonomy" id="555881"/>
    <lineage>
        <taxon>Bacteria</taxon>
        <taxon>Bacillati</taxon>
        <taxon>Cyanobacteriota</taxon>
        <taxon>Cyanophyceae</taxon>
        <taxon>Oscillatoriophycideae</taxon>
        <taxon>Chroococcales</taxon>
        <taxon>Aphanothecaceae</taxon>
        <taxon>Crocosphaera</taxon>
    </lineage>
</organism>
<dbReference type="PANTHER" id="PTHR42953">
    <property type="entry name" value="HIGH-AFFINITY ZINC UPTAKE SYSTEM PROTEIN ZNUA-RELATED"/>
    <property type="match status" value="1"/>
</dbReference>
<accession>T2JGH0</accession>
<keyword evidence="2" id="KW-0813">Transport</keyword>
<comment type="caution">
    <text evidence="5">The sequence shown here is derived from an EMBL/GenBank/DDBJ whole genome shotgun (WGS) entry which is preliminary data.</text>
</comment>
<name>T2JGH0_CROWT</name>
<dbReference type="Gene3D" id="3.40.50.1980">
    <property type="entry name" value="Nitrogenase molybdenum iron protein domain"/>
    <property type="match status" value="3"/>
</dbReference>
<evidence type="ECO:0000256" key="1">
    <source>
        <dbReference type="ARBA" id="ARBA00011028"/>
    </source>
</evidence>
<comment type="similarity">
    <text evidence="1">Belongs to the bacterial solute-binding protein 9 family.</text>
</comment>
<dbReference type="GO" id="GO:0030001">
    <property type="term" value="P:metal ion transport"/>
    <property type="evidence" value="ECO:0007669"/>
    <property type="project" value="InterPro"/>
</dbReference>
<dbReference type="InterPro" id="IPR050492">
    <property type="entry name" value="Bact_metal-bind_prot9"/>
</dbReference>
<sequence length="370" mass="41157">MSSTNQYISLLHGLRSKASLQRIFITAFTCLSAISCSPETTPPTSSDSTPQTSSEPTAETSSGPKIVTTFLPVHLFTKAVVGDTGQVDILISPGKEVHDYQATPEDAKLLAQADVLVENGLGMEEFLSGLVANAGNSKLQQIDASEGIEAMEGEDGHDEHGHDEHGHDEDKHDEDKHDEDKHDEDKHDEDKHDEHGHGHHHPEGNPHVWLDPVLAQQQVANIRDRLIEIDPDNADSYRSNAQAYIEQLQQLDNEFKEKLAPVQGCNFITFHDAFPYLAQRYGLEQEAIVEIPEESITPQDIQRIQQITKEHSVKALLTEPGIKDKRVEQISSDLNLSLEEINPLEAGETNPQYYFQVMRGNLEALSRACQ</sequence>
<reference evidence="5 6" key="1">
    <citation type="submission" date="2013-01" db="EMBL/GenBank/DDBJ databases">
        <authorList>
            <person name="Bench S."/>
        </authorList>
    </citation>
    <scope>NUCLEOTIDE SEQUENCE [LARGE SCALE GENOMIC DNA]</scope>
    <source>
        <strain evidence="5 6">WH 0401</strain>
    </source>
</reference>
<feature type="region of interest" description="Disordered" evidence="4">
    <location>
        <begin position="152"/>
        <end position="208"/>
    </location>
</feature>